<dbReference type="InterPro" id="IPR011708">
    <property type="entry name" value="DNA_pol3_alpha_NTPase_dom"/>
</dbReference>
<organism evidence="8 9">
    <name type="scientific">Paenibacillus pini JCM 16418</name>
    <dbReference type="NCBI Taxonomy" id="1236976"/>
    <lineage>
        <taxon>Bacteria</taxon>
        <taxon>Bacillati</taxon>
        <taxon>Bacillota</taxon>
        <taxon>Bacilli</taxon>
        <taxon>Bacillales</taxon>
        <taxon>Paenibacillaceae</taxon>
        <taxon>Paenibacillus</taxon>
    </lineage>
</organism>
<dbReference type="Gene3D" id="1.10.150.870">
    <property type="match status" value="1"/>
</dbReference>
<evidence type="ECO:0000256" key="5">
    <source>
        <dbReference type="ARBA" id="ARBA00022932"/>
    </source>
</evidence>
<evidence type="ECO:0000256" key="4">
    <source>
        <dbReference type="ARBA" id="ARBA00022705"/>
    </source>
</evidence>
<dbReference type="PANTHER" id="PTHR32294:SF0">
    <property type="entry name" value="DNA POLYMERASE III SUBUNIT ALPHA"/>
    <property type="match status" value="1"/>
</dbReference>
<proteinExistence type="predicted"/>
<dbReference type="STRING" id="1236976.JCM16418_4598"/>
<dbReference type="PANTHER" id="PTHR32294">
    <property type="entry name" value="DNA POLYMERASE III SUBUNIT ALPHA"/>
    <property type="match status" value="1"/>
</dbReference>
<dbReference type="eggNOG" id="COG0587">
    <property type="taxonomic scope" value="Bacteria"/>
</dbReference>
<sequence>MCEMIGTHNHTEISNLRLLDCINSVEELLQTASDLNYKGLAITDHESVSAHVQAIKKTRELKEKGKIPKNFKLILGNEIYLVDDVNEIRENYKSGVTKFPHFLIMSKDKIGHEQMRYLSGRAWEGSFYTGNMLRVPTDKKELERVVKNEPDHLIATTACLGSEVCIHLLAIQAAIHENDRIKLSYHTEKLHEFIEWCIRIFKKENFFIELQPAYSEEQIYCNKELLELAKQYGLKYIVSTDTHYLRPEDRVIHKAFLNAKDGDREIDSFYEATFLQTPEEIYERLDYLDESIISTALRNTMLIGEMVEDYTIEHDTEIPKIKLPNFELTHFFKSTYDKYEYINNMVHSENEQDRYIMKLIEDGFKKFIPYNALTKIRLFEHVDRINIELGELWEISQQLKQSMPSYYITTAKIVDIIWQDDECGGNSLVGSGRGSSGGFLICFLLGITQINPLDYGIEMPHWRHIHRSRPDIGALDIDLDTEGSKRPRIIQALKNYFGEEKVLQVCTFGTEGSKSAIQTACRGLELDSDIGLYISSLIPFERGENWSISDCLFGNVEKQRDPIKEFINEIEKYENLKQTALKIEGKINKRSIHAGGVVVFNEPYYKSNAMMKAPNGVSITQFNLDDSQAVGNIKFDLLTIEALDKIRTTLDLLIEHKEISWQGTLRKTFETYLHPNVIEKEDVRIYKMLGEGTVPDLFQFSTDIGYQSAIKVKPKNLLEVASANSLMRLMSEGGGEQPMDTFVRFKNDLGQWYEEMRSFDLTDDEIKIMEEYLLKLNGVADTQESVMLLSMDERIAGFSVKDANKLRKTIAKKQAREEFEERKKEFYEGGRKRGTSGNLLNYVWKQIERQRGYAFSILHTMAYSIIALQELNLNYHYNPLFWNTAVLSVNAASNDDGSDLDEDEEKKNKSTNYGKVASAIGMMKSHGIKIGLPDINKAHFGFKPDFEENQIVFGLKGLVGIGDDTVQSIVSNRPYSSFEDFYTRMHETGIIKKSQLVQLIKAGCFDSFGERIKIMKRFINNIYNPKDKLTMQNFSMIIEKNLLPKEYSSYETLYKFRKYIMKKTIKVIDINSKDKHFLLDSKTLDYFYENFSNESIATFMNNYPVISDKVFKKEYDKKMDGIKNWLNDHKTLDLVNDNLFDFEWNSNANGTVSKWEMESLSFYYTEHELINMNINKYGVSNFNDLPEDPVIVDTFEFKGRKIPKFKIDCIVGTVLDKDKNKHTVTLLTTDGVITIKYYDGAFAHYNKQVSKLKADGSKEIVEKSWFTRGNKIVVVGYRRNSQFKPKRYKDTNYQHTTMMITEVLENGDVRVIPERKKV</sequence>
<evidence type="ECO:0000256" key="3">
    <source>
        <dbReference type="ARBA" id="ARBA00022695"/>
    </source>
</evidence>
<dbReference type="Pfam" id="PF07733">
    <property type="entry name" value="DNA_pol3_alpha"/>
    <property type="match status" value="1"/>
</dbReference>
<gene>
    <name evidence="8" type="ORF">JCM16418_4598</name>
</gene>
<comment type="caution">
    <text evidence="8">The sequence shown here is derived from an EMBL/GenBank/DDBJ whole genome shotgun (WGS) entry which is preliminary data.</text>
</comment>
<evidence type="ECO:0000256" key="1">
    <source>
        <dbReference type="ARBA" id="ARBA00012417"/>
    </source>
</evidence>
<dbReference type="Gene3D" id="3.20.20.140">
    <property type="entry name" value="Metal-dependent hydrolases"/>
    <property type="match status" value="1"/>
</dbReference>
<dbReference type="InterPro" id="IPR004013">
    <property type="entry name" value="PHP_dom"/>
</dbReference>
<dbReference type="Pfam" id="PF02811">
    <property type="entry name" value="PHP"/>
    <property type="match status" value="1"/>
</dbReference>
<dbReference type="EMBL" id="BAVZ01000023">
    <property type="protein sequence ID" value="GAF10395.1"/>
    <property type="molecule type" value="Genomic_DNA"/>
</dbReference>
<dbReference type="Pfam" id="PF14579">
    <property type="entry name" value="HHH_6"/>
    <property type="match status" value="1"/>
</dbReference>
<feature type="domain" description="Polymerase/histidinol phosphatase N-terminal" evidence="7">
    <location>
        <begin position="5"/>
        <end position="83"/>
    </location>
</feature>
<dbReference type="InterPro" id="IPR016195">
    <property type="entry name" value="Pol/histidinol_Pase-like"/>
</dbReference>
<evidence type="ECO:0000256" key="6">
    <source>
        <dbReference type="ARBA" id="ARBA00049244"/>
    </source>
</evidence>
<dbReference type="OrthoDB" id="244056at2"/>
<dbReference type="EC" id="2.7.7.7" evidence="1"/>
<keyword evidence="2" id="KW-0808">Transferase</keyword>
<dbReference type="SUPFAM" id="SSF89550">
    <property type="entry name" value="PHP domain-like"/>
    <property type="match status" value="1"/>
</dbReference>
<evidence type="ECO:0000313" key="9">
    <source>
        <dbReference type="Proteomes" id="UP000019364"/>
    </source>
</evidence>
<dbReference type="GO" id="GO:0003887">
    <property type="term" value="F:DNA-directed DNA polymerase activity"/>
    <property type="evidence" value="ECO:0007669"/>
    <property type="project" value="UniProtKB-KW"/>
</dbReference>
<evidence type="ECO:0000313" key="8">
    <source>
        <dbReference type="EMBL" id="GAF10395.1"/>
    </source>
</evidence>
<dbReference type="GO" id="GO:0008408">
    <property type="term" value="F:3'-5' exonuclease activity"/>
    <property type="evidence" value="ECO:0007669"/>
    <property type="project" value="InterPro"/>
</dbReference>
<dbReference type="InterPro" id="IPR003141">
    <property type="entry name" value="Pol/His_phosphatase_N"/>
</dbReference>
<keyword evidence="5" id="KW-0239">DNA-directed DNA polymerase</keyword>
<keyword evidence="3" id="KW-0548">Nucleotidyltransferase</keyword>
<dbReference type="InterPro" id="IPR004805">
    <property type="entry name" value="DnaE2/DnaE/PolC"/>
</dbReference>
<dbReference type="InterPro" id="IPR029460">
    <property type="entry name" value="DNAPol_HHH"/>
</dbReference>
<reference evidence="8 9" key="1">
    <citation type="journal article" date="2014" name="Genome Announc.">
        <title>Draft Genome Sequence of Paenibacillus pini JCM 16418T, Isolated from the Rhizosphere of Pine Tree.</title>
        <authorList>
            <person name="Yuki M."/>
            <person name="Oshima K."/>
            <person name="Suda W."/>
            <person name="Oshida Y."/>
            <person name="Kitamura K."/>
            <person name="Iida Y."/>
            <person name="Hattori M."/>
            <person name="Ohkuma M."/>
        </authorList>
    </citation>
    <scope>NUCLEOTIDE SEQUENCE [LARGE SCALE GENOMIC DNA]</scope>
    <source>
        <strain evidence="8 9">JCM 16418</strain>
    </source>
</reference>
<name>W7YHK2_9BACL</name>
<evidence type="ECO:0000259" key="7">
    <source>
        <dbReference type="SMART" id="SM00481"/>
    </source>
</evidence>
<comment type="catalytic activity">
    <reaction evidence="6">
        <text>DNA(n) + a 2'-deoxyribonucleoside 5'-triphosphate = DNA(n+1) + diphosphate</text>
        <dbReference type="Rhea" id="RHEA:22508"/>
        <dbReference type="Rhea" id="RHEA-COMP:17339"/>
        <dbReference type="Rhea" id="RHEA-COMP:17340"/>
        <dbReference type="ChEBI" id="CHEBI:33019"/>
        <dbReference type="ChEBI" id="CHEBI:61560"/>
        <dbReference type="ChEBI" id="CHEBI:173112"/>
        <dbReference type="EC" id="2.7.7.7"/>
    </reaction>
</comment>
<dbReference type="Pfam" id="PF17657">
    <property type="entry name" value="DNA_pol3_finger"/>
    <property type="match status" value="1"/>
</dbReference>
<dbReference type="SMART" id="SM00481">
    <property type="entry name" value="POLIIIAc"/>
    <property type="match status" value="1"/>
</dbReference>
<evidence type="ECO:0000256" key="2">
    <source>
        <dbReference type="ARBA" id="ARBA00022679"/>
    </source>
</evidence>
<keyword evidence="9" id="KW-1185">Reference proteome</keyword>
<dbReference type="GO" id="GO:0006260">
    <property type="term" value="P:DNA replication"/>
    <property type="evidence" value="ECO:0007669"/>
    <property type="project" value="UniProtKB-KW"/>
</dbReference>
<dbReference type="RefSeq" id="WP_148298880.1">
    <property type="nucleotide sequence ID" value="NZ_BAVZ01000023.1"/>
</dbReference>
<keyword evidence="4" id="KW-0235">DNA replication</keyword>
<dbReference type="Proteomes" id="UP000019364">
    <property type="component" value="Unassembled WGS sequence"/>
</dbReference>
<accession>W7YHK2</accession>
<protein>
    <recommendedName>
        <fullName evidence="1">DNA-directed DNA polymerase</fullName>
        <ecNumber evidence="1">2.7.7.7</ecNumber>
    </recommendedName>
</protein>
<dbReference type="InterPro" id="IPR040982">
    <property type="entry name" value="DNA_pol3_finger"/>
</dbReference>